<evidence type="ECO:0000256" key="4">
    <source>
        <dbReference type="ARBA" id="ARBA00023180"/>
    </source>
</evidence>
<dbReference type="PANTHER" id="PTHR23221:SF7">
    <property type="entry name" value="PHOSPHATIDYLINOSITOL-GLYCAN-SPECIFIC PHOSPHOLIPASE D"/>
    <property type="match status" value="1"/>
</dbReference>
<keyword evidence="2" id="KW-0677">Repeat</keyword>
<sequence length="451" mass="46792">MGSTSSQAAVQPAKPSDYNGDGYPDLAIGAMFARPKPFTLRRDAGGVGLVYGSKSVLGTKTQLLHRGASWVPGPQSVNQWFGKAVTAGDFNGDGYSDIAICSDAGYLEDRVTLGFGGSNGLWRGLDLYVPDLTRLECNSLAAGDFNGDSYADLAIVGRWVAVLYGKAWINEASYDDLERLGPYLWRGAPAVGDVNGDGMDDLVTGAGANAEGWDRSIRLYKGRTEGLRAEADQVLPPGVYGDVDDDGYADLAAAQPGATRAGKAGAGLVTLWWGAASGIDTSRSKAVLAQDVPGVPGDVGAGDGFGASVDLGDTDGDGHADLAVAAGENVSNQVDAGTVTVVRGSKTGWDLSKPAPYLSQGSPGVPEEAETNDYFGRNLLLRDFDSDGRAELVVAAPYDDVGSKPFVRSDVGTVTVFRGTAAGVSTTGAKLITPTTVRMMSLEARWGELDG</sequence>
<dbReference type="RefSeq" id="WP_205119215.1">
    <property type="nucleotide sequence ID" value="NZ_JAFBCM010000001.1"/>
</dbReference>
<evidence type="ECO:0000256" key="2">
    <source>
        <dbReference type="ARBA" id="ARBA00022737"/>
    </source>
</evidence>
<name>A0ABV7YJB6_9ACTN</name>
<organism evidence="5 6">
    <name type="scientific">Tenggerimyces flavus</name>
    <dbReference type="NCBI Taxonomy" id="1708749"/>
    <lineage>
        <taxon>Bacteria</taxon>
        <taxon>Bacillati</taxon>
        <taxon>Actinomycetota</taxon>
        <taxon>Actinomycetes</taxon>
        <taxon>Propionibacteriales</taxon>
        <taxon>Nocardioidaceae</taxon>
        <taxon>Tenggerimyces</taxon>
    </lineage>
</organism>
<evidence type="ECO:0000256" key="3">
    <source>
        <dbReference type="ARBA" id="ARBA00022801"/>
    </source>
</evidence>
<keyword evidence="3" id="KW-0378">Hydrolase</keyword>
<dbReference type="EMBL" id="JBHRZH010000036">
    <property type="protein sequence ID" value="MFC3765067.1"/>
    <property type="molecule type" value="Genomic_DNA"/>
</dbReference>
<keyword evidence="6" id="KW-1185">Reference proteome</keyword>
<dbReference type="InterPro" id="IPR013519">
    <property type="entry name" value="Int_alpha_beta-p"/>
</dbReference>
<dbReference type="SMART" id="SM00191">
    <property type="entry name" value="Int_alpha"/>
    <property type="match status" value="4"/>
</dbReference>
<dbReference type="Proteomes" id="UP001595699">
    <property type="component" value="Unassembled WGS sequence"/>
</dbReference>
<dbReference type="Gene3D" id="2.130.10.130">
    <property type="entry name" value="Integrin alpha, N-terminal"/>
    <property type="match status" value="4"/>
</dbReference>
<dbReference type="InterPro" id="IPR013517">
    <property type="entry name" value="FG-GAP"/>
</dbReference>
<accession>A0ABV7YJB6</accession>
<dbReference type="Pfam" id="PF01839">
    <property type="entry name" value="FG-GAP"/>
    <property type="match status" value="7"/>
</dbReference>
<reference evidence="6" key="1">
    <citation type="journal article" date="2019" name="Int. J. Syst. Evol. Microbiol.">
        <title>The Global Catalogue of Microorganisms (GCM) 10K type strain sequencing project: providing services to taxonomists for standard genome sequencing and annotation.</title>
        <authorList>
            <consortium name="The Broad Institute Genomics Platform"/>
            <consortium name="The Broad Institute Genome Sequencing Center for Infectious Disease"/>
            <person name="Wu L."/>
            <person name="Ma J."/>
        </authorList>
    </citation>
    <scope>NUCLEOTIDE SEQUENCE [LARGE SCALE GENOMIC DNA]</scope>
    <source>
        <strain evidence="6">CGMCC 4.7241</strain>
    </source>
</reference>
<evidence type="ECO:0000313" key="6">
    <source>
        <dbReference type="Proteomes" id="UP001595699"/>
    </source>
</evidence>
<dbReference type="SUPFAM" id="SSF69318">
    <property type="entry name" value="Integrin alpha N-terminal domain"/>
    <property type="match status" value="2"/>
</dbReference>
<gene>
    <name evidence="5" type="ORF">ACFOUW_29820</name>
</gene>
<protein>
    <submittedName>
        <fullName evidence="5">FG-GAP and VCBS repeat-containing protein</fullName>
    </submittedName>
</protein>
<keyword evidence="4" id="KW-0325">Glycoprotein</keyword>
<evidence type="ECO:0000256" key="1">
    <source>
        <dbReference type="ARBA" id="ARBA00022729"/>
    </source>
</evidence>
<evidence type="ECO:0000313" key="5">
    <source>
        <dbReference type="EMBL" id="MFC3765067.1"/>
    </source>
</evidence>
<dbReference type="InterPro" id="IPR028994">
    <property type="entry name" value="Integrin_alpha_N"/>
</dbReference>
<keyword evidence="1" id="KW-0732">Signal</keyword>
<dbReference type="PANTHER" id="PTHR23221">
    <property type="entry name" value="GLYCOSYLPHOSPHATIDYLINOSITOL PHOSPHOLIPASE D"/>
    <property type="match status" value="1"/>
</dbReference>
<proteinExistence type="predicted"/>
<comment type="caution">
    <text evidence="5">The sequence shown here is derived from an EMBL/GenBank/DDBJ whole genome shotgun (WGS) entry which is preliminary data.</text>
</comment>